<accession>A0A382UCB7</accession>
<keyword evidence="1" id="KW-1133">Transmembrane helix</keyword>
<sequence>MQLSVVSKTIGLLLMVFSLTQIPPILIDFIYAEGEYLSFVISFVLTLIGGFSLWWPYRNIKKDFHL</sequence>
<gene>
    <name evidence="2" type="ORF">METZ01_LOCUS384586</name>
</gene>
<proteinExistence type="predicted"/>
<keyword evidence="1" id="KW-0472">Membrane</keyword>
<feature type="non-terminal residue" evidence="2">
    <location>
        <position position="66"/>
    </location>
</feature>
<dbReference type="AlphaFoldDB" id="A0A382UCB7"/>
<evidence type="ECO:0000313" key="2">
    <source>
        <dbReference type="EMBL" id="SVD31732.1"/>
    </source>
</evidence>
<organism evidence="2">
    <name type="scientific">marine metagenome</name>
    <dbReference type="NCBI Taxonomy" id="408172"/>
    <lineage>
        <taxon>unclassified sequences</taxon>
        <taxon>metagenomes</taxon>
        <taxon>ecological metagenomes</taxon>
    </lineage>
</organism>
<keyword evidence="1" id="KW-0812">Transmembrane</keyword>
<evidence type="ECO:0000256" key="1">
    <source>
        <dbReference type="SAM" id="Phobius"/>
    </source>
</evidence>
<name>A0A382UCB7_9ZZZZ</name>
<reference evidence="2" key="1">
    <citation type="submission" date="2018-05" db="EMBL/GenBank/DDBJ databases">
        <authorList>
            <person name="Lanie J.A."/>
            <person name="Ng W.-L."/>
            <person name="Kazmierczak K.M."/>
            <person name="Andrzejewski T.M."/>
            <person name="Davidsen T.M."/>
            <person name="Wayne K.J."/>
            <person name="Tettelin H."/>
            <person name="Glass J.I."/>
            <person name="Rusch D."/>
            <person name="Podicherti R."/>
            <person name="Tsui H.-C.T."/>
            <person name="Winkler M.E."/>
        </authorList>
    </citation>
    <scope>NUCLEOTIDE SEQUENCE</scope>
</reference>
<protein>
    <submittedName>
        <fullName evidence="2">Uncharacterized protein</fullName>
    </submittedName>
</protein>
<dbReference type="EMBL" id="UINC01143035">
    <property type="protein sequence ID" value="SVD31732.1"/>
    <property type="molecule type" value="Genomic_DNA"/>
</dbReference>
<feature type="transmembrane region" description="Helical" evidence="1">
    <location>
        <begin position="12"/>
        <end position="31"/>
    </location>
</feature>
<feature type="transmembrane region" description="Helical" evidence="1">
    <location>
        <begin position="37"/>
        <end position="57"/>
    </location>
</feature>